<proteinExistence type="predicted"/>
<dbReference type="AlphaFoldDB" id="A0A9P8RK77"/>
<dbReference type="EMBL" id="JAGPXC010000008">
    <property type="protein sequence ID" value="KAH6647399.1"/>
    <property type="molecule type" value="Genomic_DNA"/>
</dbReference>
<protein>
    <submittedName>
        <fullName evidence="2">Uncharacterized protein</fullName>
    </submittedName>
</protein>
<evidence type="ECO:0000313" key="3">
    <source>
        <dbReference type="Proteomes" id="UP000758603"/>
    </source>
</evidence>
<comment type="caution">
    <text evidence="2">The sequence shown here is derived from an EMBL/GenBank/DDBJ whole genome shotgun (WGS) entry which is preliminary data.</text>
</comment>
<organism evidence="2 3">
    <name type="scientific">Truncatella angustata</name>
    <dbReference type="NCBI Taxonomy" id="152316"/>
    <lineage>
        <taxon>Eukaryota</taxon>
        <taxon>Fungi</taxon>
        <taxon>Dikarya</taxon>
        <taxon>Ascomycota</taxon>
        <taxon>Pezizomycotina</taxon>
        <taxon>Sordariomycetes</taxon>
        <taxon>Xylariomycetidae</taxon>
        <taxon>Amphisphaeriales</taxon>
        <taxon>Sporocadaceae</taxon>
        <taxon>Truncatella</taxon>
    </lineage>
</organism>
<name>A0A9P8RK77_9PEZI</name>
<keyword evidence="1" id="KW-0732">Signal</keyword>
<accession>A0A9P8RK77</accession>
<dbReference type="RefSeq" id="XP_045953911.1">
    <property type="nucleotide sequence ID" value="XM_046107951.1"/>
</dbReference>
<evidence type="ECO:0000313" key="2">
    <source>
        <dbReference type="EMBL" id="KAH6647399.1"/>
    </source>
</evidence>
<sequence>MAAMATSIALSWPVSLISVGNLMPQANPQRRSRLLRFLQDLRNLDVPNYTDLTEALNFYQARGPQHLNAGMHAYIHFKVLDIPKLNKPLPKSMYIYIPVPDAMDISLPYVPLSVSPSHPNSGGEPKYHFVFFIYRHRPDMHHDPGLAANRADPYVIYIMS</sequence>
<keyword evidence="3" id="KW-1185">Reference proteome</keyword>
<evidence type="ECO:0000256" key="1">
    <source>
        <dbReference type="SAM" id="SignalP"/>
    </source>
</evidence>
<gene>
    <name evidence="2" type="ORF">BKA67DRAFT_662196</name>
</gene>
<reference evidence="2" key="1">
    <citation type="journal article" date="2021" name="Nat. Commun.">
        <title>Genetic determinants of endophytism in the Arabidopsis root mycobiome.</title>
        <authorList>
            <person name="Mesny F."/>
            <person name="Miyauchi S."/>
            <person name="Thiergart T."/>
            <person name="Pickel B."/>
            <person name="Atanasova L."/>
            <person name="Karlsson M."/>
            <person name="Huettel B."/>
            <person name="Barry K.W."/>
            <person name="Haridas S."/>
            <person name="Chen C."/>
            <person name="Bauer D."/>
            <person name="Andreopoulos W."/>
            <person name="Pangilinan J."/>
            <person name="LaButti K."/>
            <person name="Riley R."/>
            <person name="Lipzen A."/>
            <person name="Clum A."/>
            <person name="Drula E."/>
            <person name="Henrissat B."/>
            <person name="Kohler A."/>
            <person name="Grigoriev I.V."/>
            <person name="Martin F.M."/>
            <person name="Hacquard S."/>
        </authorList>
    </citation>
    <scope>NUCLEOTIDE SEQUENCE</scope>
    <source>
        <strain evidence="2">MPI-SDFR-AT-0073</strain>
    </source>
</reference>
<feature type="signal peptide" evidence="1">
    <location>
        <begin position="1"/>
        <end position="16"/>
    </location>
</feature>
<feature type="chain" id="PRO_5040454354" evidence="1">
    <location>
        <begin position="17"/>
        <end position="160"/>
    </location>
</feature>
<dbReference type="GeneID" id="70136842"/>
<dbReference type="Proteomes" id="UP000758603">
    <property type="component" value="Unassembled WGS sequence"/>
</dbReference>